<evidence type="ECO:0000256" key="12">
    <source>
        <dbReference type="ARBA" id="ARBA00023002"/>
    </source>
</evidence>
<comment type="subcellular location">
    <subcellularLocation>
        <location evidence="1">Cytoplasm</location>
    </subcellularLocation>
</comment>
<evidence type="ECO:0000256" key="28">
    <source>
        <dbReference type="ARBA" id="ARBA00048591"/>
    </source>
</evidence>
<dbReference type="GO" id="GO:0005737">
    <property type="term" value="C:cytoplasm"/>
    <property type="evidence" value="ECO:0007669"/>
    <property type="project" value="UniProtKB-SubCell"/>
</dbReference>
<dbReference type="PANTHER" id="PTHR43205">
    <property type="entry name" value="PROSTAGLANDIN REDUCTASE"/>
    <property type="match status" value="1"/>
</dbReference>
<keyword evidence="14" id="KW-0379">Hydroxylation</keyword>
<keyword evidence="10" id="KW-0521">NADP</keyword>
<dbReference type="GO" id="GO:0032440">
    <property type="term" value="F:2-alkenal reductase [NAD(P)H] activity"/>
    <property type="evidence" value="ECO:0007669"/>
    <property type="project" value="UniProtKB-EC"/>
</dbReference>
<comment type="catalytic activity">
    <reaction evidence="20">
        <text>decanal + NADP(+) = (2E)-decenal + NADPH + H(+)</text>
        <dbReference type="Rhea" id="RHEA:50612"/>
        <dbReference type="ChEBI" id="CHEBI:15378"/>
        <dbReference type="ChEBI" id="CHEBI:31457"/>
        <dbReference type="ChEBI" id="CHEBI:57783"/>
        <dbReference type="ChEBI" id="CHEBI:58349"/>
        <dbReference type="ChEBI" id="CHEBI:133455"/>
    </reaction>
    <physiologicalReaction direction="right-to-left" evidence="20">
        <dbReference type="Rhea" id="RHEA:50614"/>
    </physiologicalReaction>
</comment>
<dbReference type="InterPro" id="IPR013149">
    <property type="entry name" value="ADH-like_C"/>
</dbReference>
<dbReference type="AlphaFoldDB" id="E5SBE8"/>
<evidence type="ECO:0000256" key="6">
    <source>
        <dbReference type="ARBA" id="ARBA00020651"/>
    </source>
</evidence>
<evidence type="ECO:0000259" key="35">
    <source>
        <dbReference type="Pfam" id="PF16884"/>
    </source>
</evidence>
<dbReference type="eggNOG" id="KOG1196">
    <property type="taxonomic scope" value="Eukaryota"/>
</dbReference>
<keyword evidence="13" id="KW-0443">Lipid metabolism</keyword>
<reference evidence="36 37" key="1">
    <citation type="submission" date="2015-01" db="EMBL/GenBank/DDBJ databases">
        <title>Evolution of Trichinella species and genotypes.</title>
        <authorList>
            <person name="Korhonen P.K."/>
            <person name="Edoardo P."/>
            <person name="Giuseppe L.R."/>
            <person name="Gasser R.B."/>
        </authorList>
    </citation>
    <scope>NUCLEOTIDE SEQUENCE [LARGE SCALE GENOMIC DNA]</scope>
    <source>
        <strain evidence="36">ISS3</strain>
    </source>
</reference>
<evidence type="ECO:0000256" key="3">
    <source>
        <dbReference type="ARBA" id="ARBA00011852"/>
    </source>
</evidence>
<dbReference type="InterPro" id="IPR036291">
    <property type="entry name" value="NAD(P)-bd_dom_sf"/>
</dbReference>
<dbReference type="SUPFAM" id="SSF50129">
    <property type="entry name" value="GroES-like"/>
    <property type="match status" value="1"/>
</dbReference>
<dbReference type="EC" id="1.3.1.48" evidence="4"/>
<feature type="domain" description="Oxidoreductase N-terminal" evidence="35">
    <location>
        <begin position="100"/>
        <end position="195"/>
    </location>
</feature>
<evidence type="ECO:0000256" key="33">
    <source>
        <dbReference type="ARBA" id="ARBA00049368"/>
    </source>
</evidence>
<evidence type="ECO:0000256" key="18">
    <source>
        <dbReference type="ARBA" id="ARBA00033119"/>
    </source>
</evidence>
<dbReference type="Gene3D" id="3.40.50.720">
    <property type="entry name" value="NAD(P)-binding Rossmann-like Domain"/>
    <property type="match status" value="1"/>
</dbReference>
<evidence type="ECO:0000256" key="2">
    <source>
        <dbReference type="ARBA" id="ARBA00010460"/>
    </source>
</evidence>
<comment type="catalytic activity">
    <reaction evidence="25">
        <text>nonan-2-one + NADP(+) = (3E)-nonen-2-one + NADPH + H(+)</text>
        <dbReference type="Rhea" id="RHEA:50616"/>
        <dbReference type="ChEBI" id="CHEBI:15378"/>
        <dbReference type="ChEBI" id="CHEBI:57783"/>
        <dbReference type="ChEBI" id="CHEBI:58349"/>
        <dbReference type="ChEBI" id="CHEBI:77927"/>
        <dbReference type="ChEBI" id="CHEBI:133457"/>
    </reaction>
    <physiologicalReaction direction="right-to-left" evidence="25">
        <dbReference type="Rhea" id="RHEA:50618"/>
    </physiologicalReaction>
</comment>
<dbReference type="GO" id="GO:0047522">
    <property type="term" value="F:15-oxoprostaglandin 13-reductase [NAD(P)+] activity"/>
    <property type="evidence" value="ECO:0007669"/>
    <property type="project" value="UniProtKB-EC"/>
</dbReference>
<evidence type="ECO:0000256" key="26">
    <source>
        <dbReference type="ARBA" id="ARBA00048290"/>
    </source>
</evidence>
<evidence type="ECO:0000256" key="24">
    <source>
        <dbReference type="ARBA" id="ARBA00047903"/>
    </source>
</evidence>
<evidence type="ECO:0000256" key="31">
    <source>
        <dbReference type="ARBA" id="ARBA00049070"/>
    </source>
</evidence>
<comment type="catalytic activity">
    <reaction evidence="30">
        <text>(5S,12S)-dihydroxy-(6E,10E,12E,14Z)-eicosatetraenoate + NADP(+) = 12-oxo-(5S)-hydroxy-(6E,8E,10E,14Z)-eicosatetraenoate + NADPH + H(+)</text>
        <dbReference type="Rhea" id="RHEA:51212"/>
        <dbReference type="ChEBI" id="CHEBI:15378"/>
        <dbReference type="ChEBI" id="CHEBI:57783"/>
        <dbReference type="ChEBI" id="CHEBI:58349"/>
        <dbReference type="ChEBI" id="CHEBI:133974"/>
        <dbReference type="ChEBI" id="CHEBI:133975"/>
    </reaction>
    <physiologicalReaction direction="left-to-right" evidence="30">
        <dbReference type="Rhea" id="RHEA:51213"/>
    </physiologicalReaction>
</comment>
<comment type="catalytic activity">
    <reaction evidence="28">
        <text>20-hydroxy-leukotriene B4 + NADP(+) = 12-oxo-20-hydroxy-leukotriene B4 + NADPH + H(+)</text>
        <dbReference type="Rhea" id="RHEA:51208"/>
        <dbReference type="ChEBI" id="CHEBI:15378"/>
        <dbReference type="ChEBI" id="CHEBI:57460"/>
        <dbReference type="ChEBI" id="CHEBI:57783"/>
        <dbReference type="ChEBI" id="CHEBI:58349"/>
        <dbReference type="ChEBI" id="CHEBI:133346"/>
    </reaction>
    <physiologicalReaction direction="left-to-right" evidence="28">
        <dbReference type="Rhea" id="RHEA:51209"/>
    </physiologicalReaction>
</comment>
<keyword evidence="37" id="KW-1185">Reference proteome</keyword>
<evidence type="ECO:0000256" key="20">
    <source>
        <dbReference type="ARBA" id="ARBA00047617"/>
    </source>
</evidence>
<dbReference type="Pfam" id="PF00107">
    <property type="entry name" value="ADH_zinc_N"/>
    <property type="match status" value="1"/>
</dbReference>
<dbReference type="Gene3D" id="3.90.180.10">
    <property type="entry name" value="Medium-chain alcohol dehydrogenases, catalytic domain"/>
    <property type="match status" value="1"/>
</dbReference>
<keyword evidence="11" id="KW-0007">Acetylation</keyword>
<dbReference type="SUPFAM" id="SSF51735">
    <property type="entry name" value="NAD(P)-binding Rossmann-fold domains"/>
    <property type="match status" value="1"/>
</dbReference>
<comment type="catalytic activity">
    <reaction evidence="26">
        <text>13,14-dihydro-15-oxo-PGF2alpha + NADP(+) = 15-oxoprostaglandin F2alpha + NADPH + H(+)</text>
        <dbReference type="Rhea" id="RHEA:50588"/>
        <dbReference type="ChEBI" id="CHEBI:15378"/>
        <dbReference type="ChEBI" id="CHEBI:57783"/>
        <dbReference type="ChEBI" id="CHEBI:58349"/>
        <dbReference type="ChEBI" id="CHEBI:133374"/>
        <dbReference type="ChEBI" id="CHEBI:133409"/>
    </reaction>
    <physiologicalReaction direction="right-to-left" evidence="26">
        <dbReference type="Rhea" id="RHEA:50590"/>
    </physiologicalReaction>
</comment>
<comment type="catalytic activity">
    <reaction evidence="31">
        <text>13,14-dihydro-15-oxo-prostaglandin E1 + NADP(+) = 15-oxoprostaglandin E1 + NADPH + H(+)</text>
        <dbReference type="Rhea" id="RHEA:50584"/>
        <dbReference type="ChEBI" id="CHEBI:15378"/>
        <dbReference type="ChEBI" id="CHEBI:57401"/>
        <dbReference type="ChEBI" id="CHEBI:57783"/>
        <dbReference type="ChEBI" id="CHEBI:58349"/>
        <dbReference type="ChEBI" id="CHEBI:133408"/>
    </reaction>
    <physiologicalReaction direction="right-to-left" evidence="31">
        <dbReference type="Rhea" id="RHEA:50586"/>
    </physiologicalReaction>
</comment>
<comment type="catalytic activity">
    <reaction evidence="29">
        <text>6-trans-leukotriene B4 + NADP(+) = 12-oxo-(5S)-hydroxy-(6E,8E,10E,14Z)-eicosatetraenoate + NADPH + H(+)</text>
        <dbReference type="Rhea" id="RHEA:51204"/>
        <dbReference type="ChEBI" id="CHEBI:15378"/>
        <dbReference type="ChEBI" id="CHEBI:57783"/>
        <dbReference type="ChEBI" id="CHEBI:58349"/>
        <dbReference type="ChEBI" id="CHEBI:90723"/>
        <dbReference type="ChEBI" id="CHEBI:133974"/>
    </reaction>
    <physiologicalReaction direction="left-to-right" evidence="29">
        <dbReference type="Rhea" id="RHEA:51205"/>
    </physiologicalReaction>
</comment>
<name>E5SBE8_TRISP</name>
<keyword evidence="7" id="KW-0644">Prostaglandin metabolism</keyword>
<evidence type="ECO:0000256" key="32">
    <source>
        <dbReference type="ARBA" id="ARBA00049179"/>
    </source>
</evidence>
<evidence type="ECO:0000313" key="37">
    <source>
        <dbReference type="Proteomes" id="UP000054776"/>
    </source>
</evidence>
<evidence type="ECO:0000256" key="30">
    <source>
        <dbReference type="ARBA" id="ARBA00049068"/>
    </source>
</evidence>
<gene>
    <name evidence="36" type="primary">Ptgr1</name>
    <name evidence="36" type="ORF">T01_3378</name>
</gene>
<dbReference type="CDD" id="cd08294">
    <property type="entry name" value="leukotriene_B4_DH_like"/>
    <property type="match status" value="1"/>
</dbReference>
<dbReference type="OMA" id="YPIKNIH"/>
<keyword evidence="8" id="KW-0597">Phosphoprotein</keyword>
<evidence type="ECO:0000256" key="8">
    <source>
        <dbReference type="ARBA" id="ARBA00022553"/>
    </source>
</evidence>
<evidence type="ECO:0000256" key="10">
    <source>
        <dbReference type="ARBA" id="ARBA00022857"/>
    </source>
</evidence>
<evidence type="ECO:0000256" key="1">
    <source>
        <dbReference type="ARBA" id="ARBA00004496"/>
    </source>
</evidence>
<evidence type="ECO:0000256" key="16">
    <source>
        <dbReference type="ARBA" id="ARBA00032255"/>
    </source>
</evidence>
<evidence type="ECO:0000256" key="22">
    <source>
        <dbReference type="ARBA" id="ARBA00047871"/>
    </source>
</evidence>
<comment type="catalytic activity">
    <reaction evidence="27">
        <text>4-hydroxynonanal + NADP(+) = (E)-4-hydroxynon-2-enal + NADPH + H(+)</text>
        <dbReference type="Rhea" id="RHEA:64736"/>
        <dbReference type="ChEBI" id="CHEBI:15378"/>
        <dbReference type="ChEBI" id="CHEBI:57783"/>
        <dbReference type="ChEBI" id="CHEBI:58349"/>
        <dbReference type="ChEBI" id="CHEBI:58968"/>
        <dbReference type="ChEBI" id="CHEBI:156112"/>
    </reaction>
    <physiologicalReaction direction="right-to-left" evidence="27">
        <dbReference type="Rhea" id="RHEA:64738"/>
    </physiologicalReaction>
</comment>
<proteinExistence type="inferred from homology"/>
<comment type="catalytic activity">
    <reaction evidence="33">
        <text>hexanal + NADP(+) = (E)-hex-2-enal + NADPH + H(+)</text>
        <dbReference type="Rhea" id="RHEA:50776"/>
        <dbReference type="ChEBI" id="CHEBI:15378"/>
        <dbReference type="ChEBI" id="CHEBI:28913"/>
        <dbReference type="ChEBI" id="CHEBI:57783"/>
        <dbReference type="ChEBI" id="CHEBI:58349"/>
        <dbReference type="ChEBI" id="CHEBI:88528"/>
    </reaction>
    <physiologicalReaction direction="right-to-left" evidence="33">
        <dbReference type="Rhea" id="RHEA:50778"/>
    </physiologicalReaction>
</comment>
<accession>E5SBE8</accession>
<evidence type="ECO:0000256" key="7">
    <source>
        <dbReference type="ARBA" id="ARBA00022501"/>
    </source>
</evidence>
<evidence type="ECO:0000256" key="15">
    <source>
        <dbReference type="ARBA" id="ARBA00031851"/>
    </source>
</evidence>
<comment type="catalytic activity">
    <reaction evidence="24">
        <text>dodecanal + NADP(+) = (2E)-dodecenal + NADPH + H(+)</text>
        <dbReference type="Rhea" id="RHEA:50784"/>
        <dbReference type="ChEBI" id="CHEBI:15378"/>
        <dbReference type="ChEBI" id="CHEBI:27836"/>
        <dbReference type="ChEBI" id="CHEBI:57783"/>
        <dbReference type="ChEBI" id="CHEBI:58349"/>
        <dbReference type="ChEBI" id="CHEBI:133741"/>
    </reaction>
    <physiologicalReaction direction="right-to-left" evidence="24">
        <dbReference type="Rhea" id="RHEA:50786"/>
    </physiologicalReaction>
</comment>
<dbReference type="InParanoid" id="E5SBE8"/>
<comment type="subunit">
    <text evidence="3">Monomer or homodimer.</text>
</comment>
<dbReference type="HOGENOM" id="CLU_549013_0_0_1"/>
<dbReference type="EC" id="1.3.1.74" evidence="5"/>
<evidence type="ECO:0000256" key="5">
    <source>
        <dbReference type="ARBA" id="ARBA00012410"/>
    </source>
</evidence>
<dbReference type="EMBL" id="JYDH01000059">
    <property type="protein sequence ID" value="KRY34970.1"/>
    <property type="molecule type" value="Genomic_DNA"/>
</dbReference>
<comment type="similarity">
    <text evidence="2">Belongs to the NADP-dependent oxidoreductase L4BD family.</text>
</comment>
<evidence type="ECO:0000256" key="17">
    <source>
        <dbReference type="ARBA" id="ARBA00032297"/>
    </source>
</evidence>
<evidence type="ECO:0000313" key="36">
    <source>
        <dbReference type="EMBL" id="KRY34970.1"/>
    </source>
</evidence>
<organism evidence="36 37">
    <name type="scientific">Trichinella spiralis</name>
    <name type="common">Trichina worm</name>
    <dbReference type="NCBI Taxonomy" id="6334"/>
    <lineage>
        <taxon>Eukaryota</taxon>
        <taxon>Metazoa</taxon>
        <taxon>Ecdysozoa</taxon>
        <taxon>Nematoda</taxon>
        <taxon>Enoplea</taxon>
        <taxon>Dorylaimia</taxon>
        <taxon>Trichinellida</taxon>
        <taxon>Trichinellidae</taxon>
        <taxon>Trichinella</taxon>
    </lineage>
</organism>
<dbReference type="Pfam" id="PF16884">
    <property type="entry name" value="ADH_N_2"/>
    <property type="match status" value="1"/>
</dbReference>
<comment type="caution">
    <text evidence="36">The sequence shown here is derived from an EMBL/GenBank/DDBJ whole genome shotgun (WGS) entry which is preliminary data.</text>
</comment>
<comment type="catalytic activity">
    <reaction evidence="22">
        <text>leukotriene B4 + NADP(+) = 12-oxo-leukotriene B4 + NADPH + H(+)</text>
        <dbReference type="Rhea" id="RHEA:50608"/>
        <dbReference type="ChEBI" id="CHEBI:15378"/>
        <dbReference type="ChEBI" id="CHEBI:57461"/>
        <dbReference type="ChEBI" id="CHEBI:57783"/>
        <dbReference type="ChEBI" id="CHEBI:58349"/>
        <dbReference type="ChEBI" id="CHEBI:133309"/>
    </reaction>
    <physiologicalReaction direction="left-to-right" evidence="22">
        <dbReference type="Rhea" id="RHEA:50609"/>
    </physiologicalReaction>
</comment>
<comment type="catalytic activity">
    <reaction evidence="32">
        <text>an n-alkanal + NADP(+) = an alk-2-enal + NADPH + H(+)</text>
        <dbReference type="Rhea" id="RHEA:13737"/>
        <dbReference type="ChEBI" id="CHEBI:12834"/>
        <dbReference type="ChEBI" id="CHEBI:13757"/>
        <dbReference type="ChEBI" id="CHEBI:15378"/>
        <dbReference type="ChEBI" id="CHEBI:57783"/>
        <dbReference type="ChEBI" id="CHEBI:58349"/>
        <dbReference type="EC" id="1.3.1.74"/>
    </reaction>
    <physiologicalReaction direction="right-to-left" evidence="32">
        <dbReference type="Rhea" id="RHEA:13739"/>
    </physiologicalReaction>
</comment>
<dbReference type="RefSeq" id="XP_003376866.1">
    <property type="nucleotide sequence ID" value="XM_003376818.1"/>
</dbReference>
<evidence type="ECO:0000256" key="4">
    <source>
        <dbReference type="ARBA" id="ARBA00011981"/>
    </source>
</evidence>
<evidence type="ECO:0000256" key="14">
    <source>
        <dbReference type="ARBA" id="ARBA00023278"/>
    </source>
</evidence>
<evidence type="ECO:0000256" key="29">
    <source>
        <dbReference type="ARBA" id="ARBA00048953"/>
    </source>
</evidence>
<evidence type="ECO:0000256" key="23">
    <source>
        <dbReference type="ARBA" id="ARBA00047878"/>
    </source>
</evidence>
<evidence type="ECO:0000256" key="19">
    <source>
        <dbReference type="ARBA" id="ARBA00047461"/>
    </source>
</evidence>
<evidence type="ECO:0000259" key="34">
    <source>
        <dbReference type="Pfam" id="PF00107"/>
    </source>
</evidence>
<evidence type="ECO:0000256" key="21">
    <source>
        <dbReference type="ARBA" id="ARBA00047742"/>
    </source>
</evidence>
<comment type="catalytic activity">
    <reaction evidence="19">
        <text>octanal + NADP(+) = (2E)-octenal + NADPH + H(+)</text>
        <dbReference type="Rhea" id="RHEA:50780"/>
        <dbReference type="ChEBI" id="CHEBI:15378"/>
        <dbReference type="ChEBI" id="CHEBI:17935"/>
        <dbReference type="ChEBI" id="CHEBI:57783"/>
        <dbReference type="ChEBI" id="CHEBI:58349"/>
        <dbReference type="ChEBI" id="CHEBI:61748"/>
    </reaction>
    <physiologicalReaction direction="right-to-left" evidence="19">
        <dbReference type="Rhea" id="RHEA:50782"/>
    </physiologicalReaction>
</comment>
<dbReference type="InterPro" id="IPR011032">
    <property type="entry name" value="GroES-like_sf"/>
</dbReference>
<evidence type="ECO:0000256" key="25">
    <source>
        <dbReference type="ARBA" id="ARBA00048066"/>
    </source>
</evidence>
<evidence type="ECO:0000256" key="27">
    <source>
        <dbReference type="ARBA" id="ARBA00048387"/>
    </source>
</evidence>
<comment type="catalytic activity">
    <reaction evidence="23">
        <text>13,14-dihydro-15-oxo-prostaglandin F1alpha + NADP(+) = 15-oxoprostaglandin F1alpha + NADPH + H(+)</text>
        <dbReference type="Rhea" id="RHEA:50592"/>
        <dbReference type="ChEBI" id="CHEBI:15378"/>
        <dbReference type="ChEBI" id="CHEBI:57783"/>
        <dbReference type="ChEBI" id="CHEBI:58349"/>
        <dbReference type="ChEBI" id="CHEBI:79072"/>
        <dbReference type="ChEBI" id="CHEBI:133411"/>
    </reaction>
    <physiologicalReaction direction="right-to-left" evidence="23">
        <dbReference type="Rhea" id="RHEA:50594"/>
    </physiologicalReaction>
</comment>
<keyword evidence="12" id="KW-0560">Oxidoreductase</keyword>
<comment type="catalytic activity">
    <reaction evidence="21">
        <text>pentan-2-one + NADP(+) = (E)-pent-3-en-2-one + NADPH + H(+)</text>
        <dbReference type="Rhea" id="RHEA:50788"/>
        <dbReference type="ChEBI" id="CHEBI:15378"/>
        <dbReference type="ChEBI" id="CHEBI:16472"/>
        <dbReference type="ChEBI" id="CHEBI:57783"/>
        <dbReference type="ChEBI" id="CHEBI:58349"/>
        <dbReference type="ChEBI" id="CHEBI:145276"/>
    </reaction>
    <physiologicalReaction direction="right-to-left" evidence="21">
        <dbReference type="Rhea" id="RHEA:50790"/>
    </physiologicalReaction>
</comment>
<dbReference type="InterPro" id="IPR014190">
    <property type="entry name" value="PTGR1"/>
</dbReference>
<sequence>MIRGWCLGKPSPHMFYKCDANNLLKAIDESDLISVDTKTFAYFLIVDESISSASKYYILRILSNFIISQRVKIQTCFVELQYSVTMTKKEQTPKTVTAQRWIVMKPFDGCPKLSDFAISLEPLRKLQSGEFRCKGLLWSVEPFARVMDVDLNSKPLVQSLQVAEVIESRNAAFSVGSIVIGYFGWCTDCVTNGQEALCKAYHIGDLHSLPLSASVGAFGLSGIAAYVGFVERCNPQLGNIVVVNAAAGGIGHLVCQMAMFYRCVLIAFVGSDEKVNWLKTFINAKFVYNYKTVDVGKLLDEIVPDGVDIFFDSVGGEFANKVMVRMKKGGRMCLCGTISDYNETKSKKDSCVRADYGLAKRRGFIIRPLSALALRSRWPDIIPKVMELFCKGAMRYREQRYMGFENLPQAFIDQLNGDTFGRVAVYASIHAFIFYYLITVWRNHILPRTSVPCHLVLKKIKWGVEAKNCECFLHWFKVDQIGWLSFGQREIGSDMPS</sequence>
<dbReference type="PANTHER" id="PTHR43205:SF7">
    <property type="entry name" value="PROSTAGLANDIN REDUCTASE 1"/>
    <property type="match status" value="1"/>
</dbReference>
<feature type="domain" description="Alcohol dehydrogenase-like C-terminal" evidence="34">
    <location>
        <begin position="249"/>
        <end position="342"/>
    </location>
</feature>
<protein>
    <recommendedName>
        <fullName evidence="6">Prostaglandin reductase 1</fullName>
        <ecNumber evidence="4">1.3.1.48</ecNumber>
        <ecNumber evidence="5">1.3.1.74</ecNumber>
    </recommendedName>
    <alternativeName>
        <fullName evidence="18">15-oxoprostaglandin 13-reductase</fullName>
    </alternativeName>
    <alternativeName>
        <fullName evidence="16">Dithiolethione-inducible gene 1 protein</fullName>
    </alternativeName>
    <alternativeName>
        <fullName evidence="15">Leukotriene B4 12-hydroxydehydrogenase</fullName>
    </alternativeName>
    <alternativeName>
        <fullName evidence="17">NAD(P)H-dependent alkenal/one oxidoreductase</fullName>
    </alternativeName>
</protein>
<dbReference type="STRING" id="6334.E5SBE8"/>
<dbReference type="OrthoDB" id="809632at2759"/>
<dbReference type="InterPro" id="IPR041694">
    <property type="entry name" value="ADH_N_2"/>
</dbReference>
<keyword evidence="9" id="KW-0276">Fatty acid metabolism</keyword>
<evidence type="ECO:0000256" key="11">
    <source>
        <dbReference type="ARBA" id="ARBA00022990"/>
    </source>
</evidence>
<dbReference type="Proteomes" id="UP000054776">
    <property type="component" value="Unassembled WGS sequence"/>
</dbReference>
<dbReference type="KEGG" id="tsp:Tsp_01072"/>
<evidence type="ECO:0000256" key="9">
    <source>
        <dbReference type="ARBA" id="ARBA00022832"/>
    </source>
</evidence>
<dbReference type="GO" id="GO:0006693">
    <property type="term" value="P:prostaglandin metabolic process"/>
    <property type="evidence" value="ECO:0007669"/>
    <property type="project" value="UniProtKB-KW"/>
</dbReference>
<evidence type="ECO:0000256" key="13">
    <source>
        <dbReference type="ARBA" id="ARBA00023098"/>
    </source>
</evidence>
<dbReference type="InterPro" id="IPR045010">
    <property type="entry name" value="MDR_fam"/>
</dbReference>